<dbReference type="SUPFAM" id="SSF82282">
    <property type="entry name" value="Homocysteine S-methyltransferase"/>
    <property type="match status" value="1"/>
</dbReference>
<dbReference type="Gene3D" id="3.20.20.330">
    <property type="entry name" value="Homocysteine-binding-like domain"/>
    <property type="match status" value="1"/>
</dbReference>
<dbReference type="InterPro" id="IPR051486">
    <property type="entry name" value="Hcy_S-methyltransferase"/>
</dbReference>
<sequence length="564" mass="62697">MHEHELAVRPKDKLSLVATHESSPGHDFDFGSVKILSQSDDRISGLLQEVWHSTAESINRHIDLPAAYQALREQINGTDEHRTRKRRRWGMPLPPKAVQWLNEIRILDGGFGTEAAIRSDYEIDTHKAWSCLLLQNDPALVLDIHKSYLRSGCDVISTNTYQAAPQTLSDALNVEVAVAEALMKKAVTLARRAVEEFWKEYKQSLRKETAIIQTVTHAYNKADRPYPLIAGSLGPYAILLHDGSEYTGAYADHISLEELTKFHLQRAKILVSAGVDLLAWETIPALIEVQAITEVMRQLPEDTVAWLSVSSRDGQTTAHGEPLHKVAAILNSCDSIIGIGVNCSIPHELIGQALANVGGLETLRDTVAGSDDGYHPHPEALRPKGKQPKLLIAYPNSGEIWLETPLRSSADRQKKHRDNPKPTGHWVWPNNVSSGDWARSVSKWSVTQNMLEQEKHHVSPNELSHRYGLAQWVGGCCRVRPENIQELVQLVKSPGGSSSHQRPTLGHGKLEMEGNSENLEIEEEPVPSTSTGVEAQTHTVEERRRRNSESPTHGPVKKLRSKTG</sequence>
<reference evidence="9 10" key="2">
    <citation type="submission" date="2018-11" db="EMBL/GenBank/DDBJ databases">
        <authorList>
            <consortium name="Pathogen Informatics"/>
        </authorList>
    </citation>
    <scope>NUCLEOTIDE SEQUENCE [LARGE SCALE GENOMIC DNA]</scope>
    <source>
        <strain evidence="9 10">NST_G2</strain>
    </source>
</reference>
<name>A0A183SG17_SCHSO</name>
<feature type="region of interest" description="Disordered" evidence="7">
    <location>
        <begin position="492"/>
        <end position="564"/>
    </location>
</feature>
<comment type="cofactor">
    <cofactor evidence="6">
        <name>Zn(2+)</name>
        <dbReference type="ChEBI" id="CHEBI:29105"/>
    </cofactor>
</comment>
<evidence type="ECO:0000313" key="11">
    <source>
        <dbReference type="WBParaSite" id="SSLN_0000326501-mRNA-1"/>
    </source>
</evidence>
<feature type="binding site" evidence="6">
    <location>
        <position position="476"/>
    </location>
    <ligand>
        <name>Zn(2+)</name>
        <dbReference type="ChEBI" id="CHEBI:29105"/>
    </ligand>
</feature>
<feature type="domain" description="Hcy-binding" evidence="8">
    <location>
        <begin position="93"/>
        <end position="491"/>
    </location>
</feature>
<proteinExistence type="predicted"/>
<dbReference type="GO" id="GO:0032259">
    <property type="term" value="P:methylation"/>
    <property type="evidence" value="ECO:0007669"/>
    <property type="project" value="UniProtKB-KW"/>
</dbReference>
<accession>A0A183SG17</accession>
<dbReference type="PROSITE" id="PS50970">
    <property type="entry name" value="HCY"/>
    <property type="match status" value="1"/>
</dbReference>
<evidence type="ECO:0000259" key="8">
    <source>
        <dbReference type="PROSITE" id="PS50970"/>
    </source>
</evidence>
<dbReference type="GO" id="GO:0009086">
    <property type="term" value="P:methionine biosynthetic process"/>
    <property type="evidence" value="ECO:0007669"/>
    <property type="project" value="TreeGrafter"/>
</dbReference>
<feature type="region of interest" description="Disordered" evidence="7">
    <location>
        <begin position="407"/>
        <end position="430"/>
    </location>
</feature>
<organism evidence="11">
    <name type="scientific">Schistocephalus solidus</name>
    <name type="common">Tapeworm</name>
    <dbReference type="NCBI Taxonomy" id="70667"/>
    <lineage>
        <taxon>Eukaryota</taxon>
        <taxon>Metazoa</taxon>
        <taxon>Spiralia</taxon>
        <taxon>Lophotrochozoa</taxon>
        <taxon>Platyhelminthes</taxon>
        <taxon>Cestoda</taxon>
        <taxon>Eucestoda</taxon>
        <taxon>Diphyllobothriidea</taxon>
        <taxon>Diphyllobothriidae</taxon>
        <taxon>Schistocephalus</taxon>
    </lineage>
</organism>
<dbReference type="OrthoDB" id="261426at2759"/>
<dbReference type="EMBL" id="UYSU01032448">
    <property type="protein sequence ID" value="VDL89550.1"/>
    <property type="molecule type" value="Genomic_DNA"/>
</dbReference>
<feature type="compositionally biased region" description="Polar residues" evidence="7">
    <location>
        <begin position="527"/>
        <end position="538"/>
    </location>
</feature>
<evidence type="ECO:0000313" key="10">
    <source>
        <dbReference type="Proteomes" id="UP000275846"/>
    </source>
</evidence>
<evidence type="ECO:0000256" key="6">
    <source>
        <dbReference type="PROSITE-ProRule" id="PRU00333"/>
    </source>
</evidence>
<evidence type="ECO:0000313" key="9">
    <source>
        <dbReference type="EMBL" id="VDL89550.1"/>
    </source>
</evidence>
<dbReference type="Pfam" id="PF02574">
    <property type="entry name" value="S-methyl_trans"/>
    <property type="match status" value="1"/>
</dbReference>
<keyword evidence="10" id="KW-1185">Reference proteome</keyword>
<dbReference type="STRING" id="70667.A0A183SG17"/>
<dbReference type="InterPro" id="IPR036589">
    <property type="entry name" value="HCY_dom_sf"/>
</dbReference>
<evidence type="ECO:0000256" key="3">
    <source>
        <dbReference type="ARBA" id="ARBA00022723"/>
    </source>
</evidence>
<gene>
    <name evidence="9" type="ORF">SSLN_LOCUS3165</name>
</gene>
<comment type="pathway">
    <text evidence="5">Amino-acid biosynthesis; L-methionine biosynthesis via de novo pathway.</text>
</comment>
<dbReference type="AlphaFoldDB" id="A0A183SG17"/>
<dbReference type="GO" id="GO:0046872">
    <property type="term" value="F:metal ion binding"/>
    <property type="evidence" value="ECO:0007669"/>
    <property type="project" value="UniProtKB-KW"/>
</dbReference>
<evidence type="ECO:0000256" key="4">
    <source>
        <dbReference type="ARBA" id="ARBA00022833"/>
    </source>
</evidence>
<evidence type="ECO:0000256" key="1">
    <source>
        <dbReference type="ARBA" id="ARBA00022603"/>
    </source>
</evidence>
<keyword evidence="2 6" id="KW-0808">Transferase</keyword>
<keyword evidence="3 6" id="KW-0479">Metal-binding</keyword>
<feature type="binding site" evidence="6">
    <location>
        <position position="343"/>
    </location>
    <ligand>
        <name>Zn(2+)</name>
        <dbReference type="ChEBI" id="CHEBI:29105"/>
    </ligand>
</feature>
<feature type="compositionally biased region" description="Basic residues" evidence="7">
    <location>
        <begin position="555"/>
        <end position="564"/>
    </location>
</feature>
<dbReference type="Proteomes" id="UP000275846">
    <property type="component" value="Unassembled WGS sequence"/>
</dbReference>
<feature type="binding site" evidence="6">
    <location>
        <position position="477"/>
    </location>
    <ligand>
        <name>Zn(2+)</name>
        <dbReference type="ChEBI" id="CHEBI:29105"/>
    </ligand>
</feature>
<evidence type="ECO:0000256" key="7">
    <source>
        <dbReference type="SAM" id="MobiDB-lite"/>
    </source>
</evidence>
<keyword evidence="1 6" id="KW-0489">Methyltransferase</keyword>
<dbReference type="GO" id="GO:0033528">
    <property type="term" value="P:S-methylmethionine cycle"/>
    <property type="evidence" value="ECO:0007669"/>
    <property type="project" value="TreeGrafter"/>
</dbReference>
<dbReference type="WBParaSite" id="SSLN_0000326501-mRNA-1">
    <property type="protein sequence ID" value="SSLN_0000326501-mRNA-1"/>
    <property type="gene ID" value="SSLN_0000326501"/>
</dbReference>
<feature type="compositionally biased region" description="Basic and acidic residues" evidence="7">
    <location>
        <begin position="539"/>
        <end position="548"/>
    </location>
</feature>
<protein>
    <submittedName>
        <fullName evidence="11">Hcy-binding domain-containing protein</fullName>
    </submittedName>
</protein>
<dbReference type="PANTHER" id="PTHR46015:SF1">
    <property type="entry name" value="HOMOCYSTEINE S-METHYLTRANSFERASE-LIKE ISOFORM 1"/>
    <property type="match status" value="1"/>
</dbReference>
<reference evidence="11" key="1">
    <citation type="submission" date="2016-06" db="UniProtKB">
        <authorList>
            <consortium name="WormBaseParasite"/>
        </authorList>
    </citation>
    <scope>IDENTIFICATION</scope>
</reference>
<evidence type="ECO:0000256" key="2">
    <source>
        <dbReference type="ARBA" id="ARBA00022679"/>
    </source>
</evidence>
<evidence type="ECO:0000256" key="5">
    <source>
        <dbReference type="ARBA" id="ARBA00034478"/>
    </source>
</evidence>
<dbReference type="GO" id="GO:0008898">
    <property type="term" value="F:S-adenosylmethionine-homocysteine S-methyltransferase activity"/>
    <property type="evidence" value="ECO:0007669"/>
    <property type="project" value="TreeGrafter"/>
</dbReference>
<dbReference type="InterPro" id="IPR003726">
    <property type="entry name" value="HCY_dom"/>
</dbReference>
<dbReference type="PANTHER" id="PTHR46015">
    <property type="entry name" value="ZGC:172121"/>
    <property type="match status" value="1"/>
</dbReference>
<keyword evidence="4 6" id="KW-0862">Zinc</keyword>